<dbReference type="PANTHER" id="PTHR43010">
    <property type="entry name" value="UNIVERSAL STRESS PROTEIN SLR1230"/>
    <property type="match status" value="1"/>
</dbReference>
<dbReference type="InterPro" id="IPR051688">
    <property type="entry name" value="USP_A"/>
</dbReference>
<dbReference type="InterPro" id="IPR006015">
    <property type="entry name" value="Universal_stress_UspA"/>
</dbReference>
<dbReference type="AlphaFoldDB" id="A0A6J4SA24"/>
<organism evidence="3">
    <name type="scientific">uncultured Rubrobacteraceae bacterium</name>
    <dbReference type="NCBI Taxonomy" id="349277"/>
    <lineage>
        <taxon>Bacteria</taxon>
        <taxon>Bacillati</taxon>
        <taxon>Actinomycetota</taxon>
        <taxon>Rubrobacteria</taxon>
        <taxon>Rubrobacterales</taxon>
        <taxon>Rubrobacteraceae</taxon>
        <taxon>environmental samples</taxon>
    </lineage>
</organism>
<sequence>MTHVLVATDGSEQSLKAARYLRDLFGDATIRKVSVIAVVRPLAAVPFATDFGEEEHAAHQADVDPASYSFHEAAWAAVERVARELEGVDTQVETIVRGGTPADQIVRAADELEADLIVIGGRGKGAMEAIVLGSVAYRVLHHAPCPVLVTR</sequence>
<dbReference type="InterPro" id="IPR014729">
    <property type="entry name" value="Rossmann-like_a/b/a_fold"/>
</dbReference>
<accession>A0A6J4SA24</accession>
<protein>
    <recommendedName>
        <fullName evidence="2">UspA domain-containing protein</fullName>
    </recommendedName>
</protein>
<dbReference type="PRINTS" id="PR01438">
    <property type="entry name" value="UNVRSLSTRESS"/>
</dbReference>
<dbReference type="Gene3D" id="3.40.50.620">
    <property type="entry name" value="HUPs"/>
    <property type="match status" value="1"/>
</dbReference>
<evidence type="ECO:0000256" key="1">
    <source>
        <dbReference type="ARBA" id="ARBA00008791"/>
    </source>
</evidence>
<gene>
    <name evidence="3" type="ORF">AVDCRST_MAG05-2038</name>
</gene>
<name>A0A6J4SA24_9ACTN</name>
<evidence type="ECO:0000259" key="2">
    <source>
        <dbReference type="Pfam" id="PF00582"/>
    </source>
</evidence>
<comment type="similarity">
    <text evidence="1">Belongs to the universal stress protein A family.</text>
</comment>
<reference evidence="3" key="1">
    <citation type="submission" date="2020-02" db="EMBL/GenBank/DDBJ databases">
        <authorList>
            <person name="Meier V. D."/>
        </authorList>
    </citation>
    <scope>NUCLEOTIDE SEQUENCE</scope>
    <source>
        <strain evidence="3">AVDCRST_MAG05</strain>
    </source>
</reference>
<dbReference type="SUPFAM" id="SSF52402">
    <property type="entry name" value="Adenine nucleotide alpha hydrolases-like"/>
    <property type="match status" value="1"/>
</dbReference>
<dbReference type="CDD" id="cd00293">
    <property type="entry name" value="USP-like"/>
    <property type="match status" value="1"/>
</dbReference>
<proteinExistence type="inferred from homology"/>
<dbReference type="EMBL" id="CADCVM010000215">
    <property type="protein sequence ID" value="CAA9493816.1"/>
    <property type="molecule type" value="Genomic_DNA"/>
</dbReference>
<dbReference type="PANTHER" id="PTHR43010:SF1">
    <property type="entry name" value="USPA DOMAIN-CONTAINING PROTEIN"/>
    <property type="match status" value="1"/>
</dbReference>
<dbReference type="Pfam" id="PF00582">
    <property type="entry name" value="Usp"/>
    <property type="match status" value="1"/>
</dbReference>
<evidence type="ECO:0000313" key="3">
    <source>
        <dbReference type="EMBL" id="CAA9493816.1"/>
    </source>
</evidence>
<dbReference type="InterPro" id="IPR006016">
    <property type="entry name" value="UspA"/>
</dbReference>
<feature type="domain" description="UspA" evidence="2">
    <location>
        <begin position="2"/>
        <end position="151"/>
    </location>
</feature>